<keyword evidence="8" id="KW-1185">Reference proteome</keyword>
<evidence type="ECO:0000256" key="5">
    <source>
        <dbReference type="ARBA" id="ARBA00023004"/>
    </source>
</evidence>
<evidence type="ECO:0000256" key="1">
    <source>
        <dbReference type="ARBA" id="ARBA00001971"/>
    </source>
</evidence>
<dbReference type="Pfam" id="PF00067">
    <property type="entry name" value="p450"/>
    <property type="match status" value="1"/>
</dbReference>
<keyword evidence="4" id="KW-0560">Oxidoreductase</keyword>
<dbReference type="Gene3D" id="1.10.630.10">
    <property type="entry name" value="Cytochrome P450"/>
    <property type="match status" value="1"/>
</dbReference>
<dbReference type="GO" id="GO:0004497">
    <property type="term" value="F:monooxygenase activity"/>
    <property type="evidence" value="ECO:0007669"/>
    <property type="project" value="UniProtKB-KW"/>
</dbReference>
<name>A0A6A7B8A5_9PLEO</name>
<dbReference type="InterPro" id="IPR001128">
    <property type="entry name" value="Cyt_P450"/>
</dbReference>
<dbReference type="GO" id="GO:0020037">
    <property type="term" value="F:heme binding"/>
    <property type="evidence" value="ECO:0007669"/>
    <property type="project" value="InterPro"/>
</dbReference>
<organism evidence="7 8">
    <name type="scientific">Plenodomus tracheiphilus IPT5</name>
    <dbReference type="NCBI Taxonomy" id="1408161"/>
    <lineage>
        <taxon>Eukaryota</taxon>
        <taxon>Fungi</taxon>
        <taxon>Dikarya</taxon>
        <taxon>Ascomycota</taxon>
        <taxon>Pezizomycotina</taxon>
        <taxon>Dothideomycetes</taxon>
        <taxon>Pleosporomycetidae</taxon>
        <taxon>Pleosporales</taxon>
        <taxon>Pleosporineae</taxon>
        <taxon>Leptosphaeriaceae</taxon>
        <taxon>Plenodomus</taxon>
    </lineage>
</organism>
<proteinExistence type="inferred from homology"/>
<dbReference type="SUPFAM" id="SSF48264">
    <property type="entry name" value="Cytochrome P450"/>
    <property type="match status" value="1"/>
</dbReference>
<gene>
    <name evidence="7" type="ORF">T440DRAFT_478294</name>
</gene>
<evidence type="ECO:0000256" key="4">
    <source>
        <dbReference type="ARBA" id="ARBA00023002"/>
    </source>
</evidence>
<comment type="similarity">
    <text evidence="2">Belongs to the cytochrome P450 family.</text>
</comment>
<evidence type="ECO:0000256" key="3">
    <source>
        <dbReference type="ARBA" id="ARBA00022723"/>
    </source>
</evidence>
<keyword evidence="6" id="KW-0503">Monooxygenase</keyword>
<keyword evidence="3" id="KW-0479">Metal-binding</keyword>
<dbReference type="GO" id="GO:0016705">
    <property type="term" value="F:oxidoreductase activity, acting on paired donors, with incorporation or reduction of molecular oxygen"/>
    <property type="evidence" value="ECO:0007669"/>
    <property type="project" value="InterPro"/>
</dbReference>
<sequence>MSCCSVYVVAVMGGPIVRVPRDEPYVNDPYFYEQINAGHGQKCEPDKHIGIRAGTKYALNVTQDHDVHHQHRGYIPSLFPKESITELGPSIHPKVNTEVAKLKEAHHNGEVIVSTQFFGALTTGIMTLFAHGQRFEELEKPGFPCPLQQHMNALVQTIYMGEYLPVVSAAFQLLPETILRRLAPSVASFLDLNRILTVRAIVAIKDKDARRNHPDKHGTLFDAPTDPKAPAHEQTFERLRDESKLVLLAGVHTTARSLTAIMCLLVSYPDILANHKQPSSINPSAGPVS</sequence>
<dbReference type="InterPro" id="IPR050121">
    <property type="entry name" value="Cytochrome_P450_monoxygenase"/>
</dbReference>
<dbReference type="AlphaFoldDB" id="A0A6A7B8A5"/>
<reference evidence="7" key="1">
    <citation type="submission" date="2020-01" db="EMBL/GenBank/DDBJ databases">
        <authorList>
            <consortium name="DOE Joint Genome Institute"/>
            <person name="Haridas S."/>
            <person name="Albert R."/>
            <person name="Binder M."/>
            <person name="Bloem J."/>
            <person name="Labutti K."/>
            <person name="Salamov A."/>
            <person name="Andreopoulos B."/>
            <person name="Baker S.E."/>
            <person name="Barry K."/>
            <person name="Bills G."/>
            <person name="Bluhm B.H."/>
            <person name="Cannon C."/>
            <person name="Castanera R."/>
            <person name="Culley D.E."/>
            <person name="Daum C."/>
            <person name="Ezra D."/>
            <person name="Gonzalez J.B."/>
            <person name="Henrissat B."/>
            <person name="Kuo A."/>
            <person name="Liang C."/>
            <person name="Lipzen A."/>
            <person name="Lutzoni F."/>
            <person name="Magnuson J."/>
            <person name="Mondo S."/>
            <person name="Nolan M."/>
            <person name="Ohm R."/>
            <person name="Pangilinan J."/>
            <person name="Park H.-J."/>
            <person name="Ramirez L."/>
            <person name="Alfaro M."/>
            <person name="Sun H."/>
            <person name="Tritt A."/>
            <person name="Yoshinaga Y."/>
            <person name="Zwiers L.-H."/>
            <person name="Turgeon B.G."/>
            <person name="Goodwin S.B."/>
            <person name="Spatafora J.W."/>
            <person name="Crous P.W."/>
            <person name="Grigoriev I.V."/>
        </authorList>
    </citation>
    <scope>NUCLEOTIDE SEQUENCE</scope>
    <source>
        <strain evidence="7">IPT5</strain>
    </source>
</reference>
<dbReference type="Proteomes" id="UP000799423">
    <property type="component" value="Unassembled WGS sequence"/>
</dbReference>
<evidence type="ECO:0000256" key="2">
    <source>
        <dbReference type="ARBA" id="ARBA00010617"/>
    </source>
</evidence>
<protein>
    <submittedName>
        <fullName evidence="7">Cytochrome P450</fullName>
    </submittedName>
</protein>
<dbReference type="GO" id="GO:0005506">
    <property type="term" value="F:iron ion binding"/>
    <property type="evidence" value="ECO:0007669"/>
    <property type="project" value="InterPro"/>
</dbReference>
<keyword evidence="5" id="KW-0408">Iron</keyword>
<comment type="cofactor">
    <cofactor evidence="1">
        <name>heme</name>
        <dbReference type="ChEBI" id="CHEBI:30413"/>
    </cofactor>
</comment>
<dbReference type="PANTHER" id="PTHR24305">
    <property type="entry name" value="CYTOCHROME P450"/>
    <property type="match status" value="1"/>
</dbReference>
<dbReference type="InterPro" id="IPR036396">
    <property type="entry name" value="Cyt_P450_sf"/>
</dbReference>
<accession>A0A6A7B8A5</accession>
<evidence type="ECO:0000313" key="8">
    <source>
        <dbReference type="Proteomes" id="UP000799423"/>
    </source>
</evidence>
<dbReference type="OrthoDB" id="3945418at2759"/>
<dbReference type="PANTHER" id="PTHR24305:SF157">
    <property type="entry name" value="N-ACETYLTRYPTOPHAN 6-HYDROXYLASE IVOC-RELATED"/>
    <property type="match status" value="1"/>
</dbReference>
<evidence type="ECO:0000313" key="7">
    <source>
        <dbReference type="EMBL" id="KAF2851776.1"/>
    </source>
</evidence>
<dbReference type="EMBL" id="MU006301">
    <property type="protein sequence ID" value="KAF2851776.1"/>
    <property type="molecule type" value="Genomic_DNA"/>
</dbReference>
<evidence type="ECO:0000256" key="6">
    <source>
        <dbReference type="ARBA" id="ARBA00023033"/>
    </source>
</evidence>